<evidence type="ECO:0000313" key="3">
    <source>
        <dbReference type="Proteomes" id="UP000824469"/>
    </source>
</evidence>
<protein>
    <submittedName>
        <fullName evidence="2">Uncharacterized protein</fullName>
    </submittedName>
</protein>
<evidence type="ECO:0000256" key="1">
    <source>
        <dbReference type="SAM" id="MobiDB-lite"/>
    </source>
</evidence>
<feature type="non-terminal residue" evidence="2">
    <location>
        <position position="1"/>
    </location>
</feature>
<organism evidence="2 3">
    <name type="scientific">Taxus chinensis</name>
    <name type="common">Chinese yew</name>
    <name type="synonym">Taxus wallichiana var. chinensis</name>
    <dbReference type="NCBI Taxonomy" id="29808"/>
    <lineage>
        <taxon>Eukaryota</taxon>
        <taxon>Viridiplantae</taxon>
        <taxon>Streptophyta</taxon>
        <taxon>Embryophyta</taxon>
        <taxon>Tracheophyta</taxon>
        <taxon>Spermatophyta</taxon>
        <taxon>Pinopsida</taxon>
        <taxon>Pinidae</taxon>
        <taxon>Conifers II</taxon>
        <taxon>Cupressales</taxon>
        <taxon>Taxaceae</taxon>
        <taxon>Taxus</taxon>
    </lineage>
</organism>
<proteinExistence type="predicted"/>
<feature type="region of interest" description="Disordered" evidence="1">
    <location>
        <begin position="1"/>
        <end position="54"/>
    </location>
</feature>
<gene>
    <name evidence="2" type="ORF">KI387_032859</name>
</gene>
<dbReference type="EMBL" id="JAHRHJ020003813">
    <property type="protein sequence ID" value="KAH9288742.1"/>
    <property type="molecule type" value="Genomic_DNA"/>
</dbReference>
<accession>A0AA38C2U1</accession>
<evidence type="ECO:0000313" key="2">
    <source>
        <dbReference type="EMBL" id="KAH9288742.1"/>
    </source>
</evidence>
<comment type="caution">
    <text evidence="2">The sequence shown here is derived from an EMBL/GenBank/DDBJ whole genome shotgun (WGS) entry which is preliminary data.</text>
</comment>
<reference evidence="2 3" key="1">
    <citation type="journal article" date="2021" name="Nat. Plants">
        <title>The Taxus genome provides insights into paclitaxel biosynthesis.</title>
        <authorList>
            <person name="Xiong X."/>
            <person name="Gou J."/>
            <person name="Liao Q."/>
            <person name="Li Y."/>
            <person name="Zhou Q."/>
            <person name="Bi G."/>
            <person name="Li C."/>
            <person name="Du R."/>
            <person name="Wang X."/>
            <person name="Sun T."/>
            <person name="Guo L."/>
            <person name="Liang H."/>
            <person name="Lu P."/>
            <person name="Wu Y."/>
            <person name="Zhang Z."/>
            <person name="Ro D.K."/>
            <person name="Shang Y."/>
            <person name="Huang S."/>
            <person name="Yan J."/>
        </authorList>
    </citation>
    <scope>NUCLEOTIDE SEQUENCE [LARGE SCALE GENOMIC DNA]</scope>
    <source>
        <strain evidence="2">Ta-2019</strain>
    </source>
</reference>
<feature type="non-terminal residue" evidence="2">
    <location>
        <position position="141"/>
    </location>
</feature>
<name>A0AA38C2U1_TAXCH</name>
<dbReference type="Proteomes" id="UP000824469">
    <property type="component" value="Unassembled WGS sequence"/>
</dbReference>
<keyword evidence="3" id="KW-1185">Reference proteome</keyword>
<dbReference type="AlphaFoldDB" id="A0AA38C2U1"/>
<sequence length="141" mass="15868">IRASSKKGNYQHIELSLSPPNRRRRGISTSPVADLPSRGHSTPPYERFPPPRNNQPFVAMARNQVFPSFNAISPFMLAQRDSIPVAALKSLPFYTGETHVTPVEHLFDAAKKYVVHNITEDNVAVRLLATSFKGKALQWFR</sequence>